<evidence type="ECO:0000256" key="3">
    <source>
        <dbReference type="RuleBase" id="RU364030"/>
    </source>
</evidence>
<dbReference type="GO" id="GO:0005874">
    <property type="term" value="C:microtubule"/>
    <property type="evidence" value="ECO:0007669"/>
    <property type="project" value="UniProtKB-KW"/>
</dbReference>
<accession>A0A4P7N004</accession>
<dbReference type="Proteomes" id="UP000294847">
    <property type="component" value="Chromosome 1"/>
</dbReference>
<dbReference type="GO" id="GO:0007021">
    <property type="term" value="P:tubulin complex assembly"/>
    <property type="evidence" value="ECO:0007669"/>
    <property type="project" value="UniProtKB-UniRule"/>
</dbReference>
<feature type="compositionally biased region" description="Basic and acidic residues" evidence="4">
    <location>
        <begin position="90"/>
        <end position="114"/>
    </location>
</feature>
<feature type="region of interest" description="Disordered" evidence="4">
    <location>
        <begin position="86"/>
        <end position="120"/>
    </location>
</feature>
<dbReference type="Pfam" id="PF02970">
    <property type="entry name" value="TBCA"/>
    <property type="match status" value="1"/>
</dbReference>
<proteinExistence type="inferred from homology"/>
<evidence type="ECO:0000256" key="4">
    <source>
        <dbReference type="SAM" id="MobiDB-lite"/>
    </source>
</evidence>
<gene>
    <name evidence="5" type="ORF">PoMZ_10359</name>
</gene>
<evidence type="ECO:0000256" key="2">
    <source>
        <dbReference type="ARBA" id="ARBA00023186"/>
    </source>
</evidence>
<name>A0A4P7N004_PYROR</name>
<organism evidence="5 6">
    <name type="scientific">Pyricularia oryzae</name>
    <name type="common">Rice blast fungus</name>
    <name type="synonym">Magnaporthe oryzae</name>
    <dbReference type="NCBI Taxonomy" id="318829"/>
    <lineage>
        <taxon>Eukaryota</taxon>
        <taxon>Fungi</taxon>
        <taxon>Dikarya</taxon>
        <taxon>Ascomycota</taxon>
        <taxon>Pezizomycotina</taxon>
        <taxon>Sordariomycetes</taxon>
        <taxon>Sordariomycetidae</taxon>
        <taxon>Magnaporthales</taxon>
        <taxon>Pyriculariaceae</taxon>
        <taxon>Pyricularia</taxon>
    </lineage>
</organism>
<dbReference type="EMBL" id="CP034204">
    <property type="protein sequence ID" value="QBZ54652.1"/>
    <property type="molecule type" value="Genomic_DNA"/>
</dbReference>
<keyword evidence="3" id="KW-0963">Cytoplasm</keyword>
<dbReference type="SUPFAM" id="SSF46988">
    <property type="entry name" value="Tubulin chaperone cofactor A"/>
    <property type="match status" value="1"/>
</dbReference>
<protein>
    <recommendedName>
        <fullName evidence="3">Tubulin-specific chaperone A</fullName>
    </recommendedName>
</protein>
<evidence type="ECO:0000313" key="6">
    <source>
        <dbReference type="Proteomes" id="UP000294847"/>
    </source>
</evidence>
<evidence type="ECO:0000256" key="1">
    <source>
        <dbReference type="ARBA" id="ARBA00006806"/>
    </source>
</evidence>
<sequence>MAPSQLNIATGSVSRLVKEESYYRKELSQQKEKLAKEKQSLGPDADYNDNFMIKQMETAIHETERVFAPLRVKIDEAVRKLEEQLALSESNEHTSEEELKKANDALESAKKLQGDAEAAE</sequence>
<dbReference type="PANTHER" id="PTHR21500:SF0">
    <property type="entry name" value="TUBULIN-SPECIFIC CHAPERONE A"/>
    <property type="match status" value="1"/>
</dbReference>
<keyword evidence="3" id="KW-0493">Microtubule</keyword>
<dbReference type="InterPro" id="IPR004226">
    <property type="entry name" value="TBCA"/>
</dbReference>
<dbReference type="AlphaFoldDB" id="A0A4P7N004"/>
<dbReference type="GO" id="GO:0048487">
    <property type="term" value="F:beta-tubulin binding"/>
    <property type="evidence" value="ECO:0007669"/>
    <property type="project" value="InterPro"/>
</dbReference>
<evidence type="ECO:0000313" key="5">
    <source>
        <dbReference type="EMBL" id="QBZ54652.1"/>
    </source>
</evidence>
<comment type="subunit">
    <text evidence="3">Supercomplex made of cofactors A to E. Cofactors A and D function by capturing and stabilizing tubulin in a quasi-native conformation. Cofactor E binds to the cofactor D-tubulin complex; interaction with cofactor C then causes the release of tubulin polypeptides that are committed to the native state.</text>
</comment>
<dbReference type="GO" id="GO:0007023">
    <property type="term" value="P:post-chaperonin tubulin folding pathway"/>
    <property type="evidence" value="ECO:0007669"/>
    <property type="project" value="UniProtKB-UniRule"/>
</dbReference>
<comment type="subcellular location">
    <subcellularLocation>
        <location evidence="3">Cytoplasm</location>
        <location evidence="3">Cytoskeleton</location>
    </subcellularLocation>
</comment>
<keyword evidence="3" id="KW-0206">Cytoskeleton</keyword>
<dbReference type="Gene3D" id="1.20.58.90">
    <property type="match status" value="1"/>
</dbReference>
<reference evidence="5 6" key="1">
    <citation type="journal article" date="2019" name="Mol. Biol. Evol.">
        <title>Blast fungal genomes show frequent chromosomal changes, gene gains and losses, and effector gene turnover.</title>
        <authorList>
            <person name="Gomez Luciano L.B."/>
            <person name="Jason Tsai I."/>
            <person name="Chuma I."/>
            <person name="Tosa Y."/>
            <person name="Chen Y.H."/>
            <person name="Li J.Y."/>
            <person name="Li M.Y."/>
            <person name="Jade Lu M.Y."/>
            <person name="Nakayashiki H."/>
            <person name="Li W.H."/>
        </authorList>
    </citation>
    <scope>NUCLEOTIDE SEQUENCE [LARGE SCALE GENOMIC DNA]</scope>
    <source>
        <strain evidence="5">MZ5-1-6</strain>
    </source>
</reference>
<dbReference type="PANTHER" id="PTHR21500">
    <property type="entry name" value="TUBULIN-SPECIFIC CHAPERONE A"/>
    <property type="match status" value="1"/>
</dbReference>
<dbReference type="VEuPathDB" id="FungiDB:M_BR32_EuGene_00080501"/>
<keyword evidence="2 3" id="KW-0143">Chaperone</keyword>
<dbReference type="InterPro" id="IPR036126">
    <property type="entry name" value="TBCA_sf"/>
</dbReference>
<comment type="similarity">
    <text evidence="1 3">Belongs to the TBCA family.</text>
</comment>
<dbReference type="GO" id="GO:0005829">
    <property type="term" value="C:cytosol"/>
    <property type="evidence" value="ECO:0007669"/>
    <property type="project" value="TreeGrafter"/>
</dbReference>